<evidence type="ECO:0000256" key="1">
    <source>
        <dbReference type="SAM" id="MobiDB-lite"/>
    </source>
</evidence>
<name>J7KZE5_NOCAA</name>
<dbReference type="PATRIC" id="fig|1205910.3.peg.141"/>
<protein>
    <submittedName>
        <fullName evidence="2">Uncharacterized protein</fullName>
    </submittedName>
</protein>
<feature type="region of interest" description="Disordered" evidence="1">
    <location>
        <begin position="1"/>
        <end position="51"/>
    </location>
</feature>
<evidence type="ECO:0000313" key="2">
    <source>
        <dbReference type="EMBL" id="AFR05906.1"/>
    </source>
</evidence>
<sequence length="51" mass="5738">MRSLGVPRWGHTTPPSFSCNTCKSLRGRDEGNTEISPWEPPFTSPSSARYR</sequence>
<dbReference type="KEGG" id="nal:B005_0151"/>
<reference evidence="2 3" key="1">
    <citation type="journal article" date="2012" name="J. Bacteriol.">
        <title>Whole-Genome Sequence of Nocardiopsis alba Strain ATCC BAA-2165, Associated with Honeybees.</title>
        <authorList>
            <person name="Qiao J."/>
            <person name="Chen L."/>
            <person name="Li Y."/>
            <person name="Wang J."/>
            <person name="Zhang W."/>
            <person name="Chen S."/>
        </authorList>
    </citation>
    <scope>NUCLEOTIDE SEQUENCE [LARGE SCALE GENOMIC DNA]</scope>
    <source>
        <strain evidence="3">ATCC BAA-2165 / BE74</strain>
    </source>
</reference>
<gene>
    <name evidence="2" type="ordered locus">B005_0151</name>
</gene>
<accession>J7KZE5</accession>
<evidence type="ECO:0000313" key="3">
    <source>
        <dbReference type="Proteomes" id="UP000003779"/>
    </source>
</evidence>
<feature type="compositionally biased region" description="Polar residues" evidence="1">
    <location>
        <begin position="13"/>
        <end position="23"/>
    </location>
</feature>
<dbReference type="Proteomes" id="UP000003779">
    <property type="component" value="Chromosome"/>
</dbReference>
<proteinExistence type="predicted"/>
<dbReference type="EMBL" id="CP003788">
    <property type="protein sequence ID" value="AFR05906.1"/>
    <property type="molecule type" value="Genomic_DNA"/>
</dbReference>
<reference evidence="3" key="2">
    <citation type="submission" date="2012-08" db="EMBL/GenBank/DDBJ databases">
        <title>Whole-genome sequence of Nocardiopsis alba strain ATCC BAA-2165 associated with honeybees.</title>
        <authorList>
            <person name="Qiao J."/>
            <person name="Chen L."/>
            <person name="Li Y."/>
            <person name="Wang J."/>
            <person name="Zhang W."/>
            <person name="Chen S."/>
        </authorList>
    </citation>
    <scope>NUCLEOTIDE SEQUENCE [LARGE SCALE GENOMIC DNA]</scope>
    <source>
        <strain evidence="3">ATCC BAA-2165 / BE74</strain>
    </source>
</reference>
<organism evidence="2 3">
    <name type="scientific">Nocardiopsis alba (strain ATCC BAA-2165 / BE74)</name>
    <dbReference type="NCBI Taxonomy" id="1205910"/>
    <lineage>
        <taxon>Bacteria</taxon>
        <taxon>Bacillati</taxon>
        <taxon>Actinomycetota</taxon>
        <taxon>Actinomycetes</taxon>
        <taxon>Streptosporangiales</taxon>
        <taxon>Nocardiopsidaceae</taxon>
        <taxon>Nocardiopsis</taxon>
    </lineage>
</organism>
<dbReference type="AlphaFoldDB" id="J7KZE5"/>
<dbReference type="HOGENOM" id="CLU_3101431_0_0_11"/>